<dbReference type="PANTHER" id="PTHR23530:SF1">
    <property type="entry name" value="PERMEASE, MAJOR FACILITATOR SUPERFAMILY-RELATED"/>
    <property type="match status" value="1"/>
</dbReference>
<dbReference type="GO" id="GO:0022857">
    <property type="term" value="F:transmembrane transporter activity"/>
    <property type="evidence" value="ECO:0007669"/>
    <property type="project" value="InterPro"/>
</dbReference>
<comment type="subcellular location">
    <subcellularLocation>
        <location evidence="1">Cell membrane</location>
        <topology evidence="1">Multi-pass membrane protein</topology>
    </subcellularLocation>
</comment>
<feature type="transmembrane region" description="Helical" evidence="2">
    <location>
        <begin position="45"/>
        <end position="66"/>
    </location>
</feature>
<dbReference type="InterPro" id="IPR011701">
    <property type="entry name" value="MFS"/>
</dbReference>
<dbReference type="EMBL" id="MWUR01000013">
    <property type="protein sequence ID" value="PCF49139.1"/>
    <property type="molecule type" value="Genomic_DNA"/>
</dbReference>
<dbReference type="Pfam" id="PF07690">
    <property type="entry name" value="MFS_1"/>
    <property type="match status" value="1"/>
</dbReference>
<evidence type="ECO:0000313" key="5">
    <source>
        <dbReference type="Proteomes" id="UP000217473"/>
    </source>
</evidence>
<dbReference type="SUPFAM" id="SSF103473">
    <property type="entry name" value="MFS general substrate transporter"/>
    <property type="match status" value="1"/>
</dbReference>
<feature type="transmembrane region" description="Helical" evidence="2">
    <location>
        <begin position="73"/>
        <end position="90"/>
    </location>
</feature>
<feature type="transmembrane region" description="Helical" evidence="2">
    <location>
        <begin position="12"/>
        <end position="33"/>
    </location>
</feature>
<dbReference type="EMBL" id="NIPK01000024">
    <property type="protein sequence ID" value="RIZ51215.1"/>
    <property type="molecule type" value="Genomic_DNA"/>
</dbReference>
<feature type="transmembrane region" description="Helical" evidence="2">
    <location>
        <begin position="305"/>
        <end position="324"/>
    </location>
</feature>
<accession>A0AAX0QSH0</accession>
<keyword evidence="6" id="KW-1185">Reference proteome</keyword>
<dbReference type="GO" id="GO:0005886">
    <property type="term" value="C:plasma membrane"/>
    <property type="evidence" value="ECO:0007669"/>
    <property type="project" value="UniProtKB-SubCell"/>
</dbReference>
<dbReference type="InterPro" id="IPR053160">
    <property type="entry name" value="MFS_DHA3_Transporter"/>
</dbReference>
<evidence type="ECO:0000256" key="1">
    <source>
        <dbReference type="ARBA" id="ARBA00004651"/>
    </source>
</evidence>
<evidence type="ECO:0000313" key="3">
    <source>
        <dbReference type="EMBL" id="PCF49139.1"/>
    </source>
</evidence>
<feature type="transmembrane region" description="Helical" evidence="2">
    <location>
        <begin position="336"/>
        <end position="356"/>
    </location>
</feature>
<dbReference type="Proteomes" id="UP000217473">
    <property type="component" value="Unassembled WGS sequence"/>
</dbReference>
<feature type="transmembrane region" description="Helical" evidence="2">
    <location>
        <begin position="368"/>
        <end position="389"/>
    </location>
</feature>
<sequence>MTDQKMLTKLFILFNGLTISGIALFSPILYIFLIQMGYSYTEVGIYLSVFWGTSAICELPAGILADTIGQKKIVVYSCLIRALGLLLMTTNNFVLLISSSLFTGIAEAMLSGSLSSWYMNQLVDKNNVKLDNVFSKASFFSACSSLVIGFISAQYLFKINTFLPIILSVCFFIALSYITYKYLPEKNRSVERKINNSVKKIEFQWLNNFKALLEIFYSNKLLIFILLILVIPSILDIGPSNQWQIVFSDQLGYMWIAISLIGILTNLIIPKLPRLGDGIKEIVIYILIDMLILFLVTYINLSLIFFIIHIMIFTITSVRLTVFMHQKLINSDHLRSSFISTFYTVEAFATMMLLPLNGFTTQIYDVFYAWNIFILISAFLLFFCIIIIFKNRKSNIFD</sequence>
<comment type="caution">
    <text evidence="3">The sequence shown here is derived from an EMBL/GenBank/DDBJ whole genome shotgun (WGS) entry which is preliminary data.</text>
</comment>
<dbReference type="PANTHER" id="PTHR23530">
    <property type="entry name" value="TRANSPORT PROTEIN-RELATED"/>
    <property type="match status" value="1"/>
</dbReference>
<dbReference type="AlphaFoldDB" id="A0AAX0QSH0"/>
<feature type="transmembrane region" description="Helical" evidence="2">
    <location>
        <begin position="251"/>
        <end position="270"/>
    </location>
</feature>
<feature type="transmembrane region" description="Helical" evidence="2">
    <location>
        <begin position="139"/>
        <end position="157"/>
    </location>
</feature>
<dbReference type="Proteomes" id="UP000266198">
    <property type="component" value="Unassembled WGS sequence"/>
</dbReference>
<name>A0AAX0QSH0_9STAP</name>
<protein>
    <recommendedName>
        <fullName evidence="7">MFS transporter</fullName>
    </recommendedName>
</protein>
<feature type="transmembrane region" description="Helical" evidence="2">
    <location>
        <begin position="163"/>
        <end position="183"/>
    </location>
</feature>
<keyword evidence="2" id="KW-0812">Transmembrane</keyword>
<reference evidence="3 5" key="1">
    <citation type="journal article" date="2017" name="PLoS ONE">
        <title>Development of a real-time PCR for detection of Staphylococcus pseudintermedius using a novel automated comparison of whole-genome sequences.</title>
        <authorList>
            <person name="Verstappen K.M."/>
            <person name="Huijbregts L."/>
            <person name="Spaninks M."/>
            <person name="Wagenaar J.A."/>
            <person name="Fluit A.C."/>
            <person name="Duim B."/>
        </authorList>
    </citation>
    <scope>NUCLEOTIDE SEQUENCE [LARGE SCALE GENOMIC DNA]</scope>
    <source>
        <strain evidence="3 5">15S02591-1</strain>
    </source>
</reference>
<reference evidence="4 6" key="2">
    <citation type="submission" date="2017-06" db="EMBL/GenBank/DDBJ databases">
        <title>Identification of a new gene, sdsY, involved in staphylococcal internalization in non-professional phagocytic cells (NPPCs).</title>
        <authorList>
            <person name="Maali Y."/>
            <person name="Martins-Simoes P."/>
            <person name="Trouillet-Assant S."/>
            <person name="Laurent F."/>
            <person name="Diot A."/>
            <person name="Verhoeven P."/>
            <person name="Bouvard D."/>
            <person name="Vandenesch F."/>
            <person name="Bes M."/>
        </authorList>
    </citation>
    <scope>NUCLEOTIDE SEQUENCE [LARGE SCALE GENOMIC DNA]</scope>
    <source>
        <strain evidence="4 6">Heidy</strain>
    </source>
</reference>
<dbReference type="RefSeq" id="WP_096597906.1">
    <property type="nucleotide sequence ID" value="NZ_LR134263.1"/>
</dbReference>
<feature type="transmembrane region" description="Helical" evidence="2">
    <location>
        <begin position="282"/>
        <end position="299"/>
    </location>
</feature>
<evidence type="ECO:0000256" key="2">
    <source>
        <dbReference type="SAM" id="Phobius"/>
    </source>
</evidence>
<organism evidence="3 5">
    <name type="scientific">Staphylococcus delphini</name>
    <dbReference type="NCBI Taxonomy" id="53344"/>
    <lineage>
        <taxon>Bacteria</taxon>
        <taxon>Bacillati</taxon>
        <taxon>Bacillota</taxon>
        <taxon>Bacilli</taxon>
        <taxon>Bacillales</taxon>
        <taxon>Staphylococcaceae</taxon>
        <taxon>Staphylococcus</taxon>
        <taxon>Staphylococcus intermedius group</taxon>
    </lineage>
</organism>
<feature type="transmembrane region" description="Helical" evidence="2">
    <location>
        <begin position="96"/>
        <end position="118"/>
    </location>
</feature>
<evidence type="ECO:0000313" key="4">
    <source>
        <dbReference type="EMBL" id="RIZ51215.1"/>
    </source>
</evidence>
<gene>
    <name evidence="3" type="ORF">B5C07_09520</name>
    <name evidence="4" type="ORF">CDL68_10470</name>
</gene>
<keyword evidence="2" id="KW-1133">Transmembrane helix</keyword>
<dbReference type="InterPro" id="IPR036259">
    <property type="entry name" value="MFS_trans_sf"/>
</dbReference>
<dbReference type="CDD" id="cd06174">
    <property type="entry name" value="MFS"/>
    <property type="match status" value="1"/>
</dbReference>
<dbReference type="Gene3D" id="1.20.1250.20">
    <property type="entry name" value="MFS general substrate transporter like domains"/>
    <property type="match status" value="1"/>
</dbReference>
<evidence type="ECO:0000313" key="6">
    <source>
        <dbReference type="Proteomes" id="UP000266198"/>
    </source>
</evidence>
<feature type="transmembrane region" description="Helical" evidence="2">
    <location>
        <begin position="221"/>
        <end position="239"/>
    </location>
</feature>
<proteinExistence type="predicted"/>
<evidence type="ECO:0008006" key="7">
    <source>
        <dbReference type="Google" id="ProtNLM"/>
    </source>
</evidence>
<keyword evidence="2" id="KW-0472">Membrane</keyword>